<dbReference type="Proteomes" id="UP001390339">
    <property type="component" value="Unassembled WGS sequence"/>
</dbReference>
<dbReference type="InterPro" id="IPR029067">
    <property type="entry name" value="CDC48_domain_2-like_sf"/>
</dbReference>
<dbReference type="PANTHER" id="PTHR23077:SF171">
    <property type="entry name" value="NUCLEAR VALOSIN-CONTAINING PROTEIN-LIKE"/>
    <property type="match status" value="1"/>
</dbReference>
<keyword evidence="3" id="KW-0067">ATP-binding</keyword>
<dbReference type="SUPFAM" id="SSF54585">
    <property type="entry name" value="Cdc48 domain 2-like"/>
    <property type="match status" value="1"/>
</dbReference>
<dbReference type="InterPro" id="IPR041569">
    <property type="entry name" value="AAA_lid_3"/>
</dbReference>
<accession>A0ABR2I8F0</accession>
<dbReference type="InterPro" id="IPR050168">
    <property type="entry name" value="AAA_ATPase_domain"/>
</dbReference>
<dbReference type="Pfam" id="PF00004">
    <property type="entry name" value="AAA"/>
    <property type="match status" value="1"/>
</dbReference>
<dbReference type="Pfam" id="PF17862">
    <property type="entry name" value="AAA_lid_3"/>
    <property type="match status" value="1"/>
</dbReference>
<keyword evidence="6" id="KW-1185">Reference proteome</keyword>
<keyword evidence="2" id="KW-0547">Nucleotide-binding</keyword>
<dbReference type="InterPro" id="IPR003593">
    <property type="entry name" value="AAA+_ATPase"/>
</dbReference>
<sequence>MNYAAMSSAEIWGKAANSTGGIGINGNATEVNTGVLIKNQYISGILLVADQFTSEQLSRLPMVDYAPESPPLQQHFKGLADSFFSPPSPVVRCLPLLGISVGIEAQEGVSRSKVVQTFWNPSDVSLMGSSYRLPLSPGTVLESLSCTMGEEDAITGQVEAREEAKAAFDQAEKQDSFAALAEETPAEMIEVRLANIPPQEIVRVEICYLSVLQYDTKGDIIVEIPKSIAPTVSSLSKEDDIGDTAEEVGLNIKIHMKSVVPIANIHSGHRPISVQIGPSDTLQDHTTSASSRDTADHTSICVTFSSTKSDLGDDFLLTVVTIGEPLAVIGEPPDGDGGHAMMVIFSPEQLFPEVQYHSSPVEYILVVDTLHTWENSASDLSQQAILTFLTNIEEGSFLNVYAVGAEDISLWDQSQNYSISDLKDVIEQFLARPQDKGNEYILPIVQKVVEQRRSHSNTHVVVITSRGWEQDFRGVIDFVRNETLKSGSRLHFSALGIGNQMPGQLPQQIGLAGRGVGEILRLQSSKDDVETAIMNIIEVVSTQEYNIDLDVDQYDQSPESSALARTESDVVSKAIRLYDSQLYTQAPYKLNTSHRPAWCSLFLLFKEKCEPCPSFVTIKATMASGEAVTHQIPITRSSLRSGSIHRLAAKAIMNDMENHRSFLHELLDPRALSPDSKEDLRRYVKDFCTRTSLQWSIPGKWASFVAVGRQEPTDMMSPFYEYVQYMQSTFMESILPGIIWGMFEETPQQLHDGVHAPGTTRAIQILGESESTELMQQARRAVVHETMELLDQGARSLGHHPDTSTIQPRMIAQLKVARTANDDSSRIELSRDMRKAFCLRPDDFVLVHGKQQKTTIKRVAIPFYENQEYGSAGLSDVACANMGLKYGQTFTMYRCGNLPPAEKIVLSPSVDVKDVAKTDLMREVSSYFRKPTKPRPIHQGEIVTLQARNRNVDFQVTSIKPLHYGLVVAGTVIALADTLTRGGENTKPSERYHRKFGGYDKQLAEIQEVLELGLQKDPIADSLGIALPRTILLYGPRGTGKSLIGQAIQEEIGASFFTINGKKLASLPLGGAMRQLNQTFAKAVRIAPSVIFIDDIDILAPRTTDGRRTQLASRLSYLLESLQNVSSLVVIATTCQPELLDTHLCGRHRFSRKIQLGLPNDSDRLKILGVHTKYINLHGDVNLAMIAQETDGFVGSDLAALCSEAVMIRAREMMSATGSETCSLGAMDCDCCIVSMGHFRSGAQKILDMNRDSNEC</sequence>
<protein>
    <submittedName>
        <fullName evidence="5">P-loop containing nucleoside triphosphate hydrolase protein</fullName>
    </submittedName>
</protein>
<evidence type="ECO:0000259" key="4">
    <source>
        <dbReference type="PROSITE" id="PS51468"/>
    </source>
</evidence>
<proteinExistence type="inferred from homology"/>
<evidence type="ECO:0000313" key="5">
    <source>
        <dbReference type="EMBL" id="KAK8859266.1"/>
    </source>
</evidence>
<evidence type="ECO:0000256" key="3">
    <source>
        <dbReference type="ARBA" id="ARBA00022840"/>
    </source>
</evidence>
<dbReference type="InterPro" id="IPR013694">
    <property type="entry name" value="VIT"/>
</dbReference>
<gene>
    <name evidence="5" type="ORF">PGQ11_010000</name>
</gene>
<dbReference type="InterPro" id="IPR002035">
    <property type="entry name" value="VWF_A"/>
</dbReference>
<comment type="similarity">
    <text evidence="1">Belongs to the AAA ATPase family.</text>
</comment>
<dbReference type="SMART" id="SM00382">
    <property type="entry name" value="AAA"/>
    <property type="match status" value="1"/>
</dbReference>
<dbReference type="SUPFAM" id="SSF52540">
    <property type="entry name" value="P-loop containing nucleoside triphosphate hydrolases"/>
    <property type="match status" value="1"/>
</dbReference>
<feature type="domain" description="VIT" evidence="4">
    <location>
        <begin position="80"/>
        <end position="210"/>
    </location>
</feature>
<dbReference type="PANTHER" id="PTHR23077">
    <property type="entry name" value="AAA-FAMILY ATPASE"/>
    <property type="match status" value="1"/>
</dbReference>
<dbReference type="PROSITE" id="PS51468">
    <property type="entry name" value="VIT"/>
    <property type="match status" value="1"/>
</dbReference>
<organism evidence="5 6">
    <name type="scientific">Apiospora arundinis</name>
    <dbReference type="NCBI Taxonomy" id="335852"/>
    <lineage>
        <taxon>Eukaryota</taxon>
        <taxon>Fungi</taxon>
        <taxon>Dikarya</taxon>
        <taxon>Ascomycota</taxon>
        <taxon>Pezizomycotina</taxon>
        <taxon>Sordariomycetes</taxon>
        <taxon>Xylariomycetidae</taxon>
        <taxon>Amphisphaeriales</taxon>
        <taxon>Apiosporaceae</taxon>
        <taxon>Apiospora</taxon>
    </lineage>
</organism>
<dbReference type="Gene3D" id="1.10.8.60">
    <property type="match status" value="1"/>
</dbReference>
<evidence type="ECO:0000256" key="2">
    <source>
        <dbReference type="ARBA" id="ARBA00022741"/>
    </source>
</evidence>
<dbReference type="EMBL" id="JAPCWZ010000006">
    <property type="protein sequence ID" value="KAK8859266.1"/>
    <property type="molecule type" value="Genomic_DNA"/>
</dbReference>
<dbReference type="InterPro" id="IPR003959">
    <property type="entry name" value="ATPase_AAA_core"/>
</dbReference>
<keyword evidence="5" id="KW-0378">Hydrolase</keyword>
<dbReference type="InterPro" id="IPR027417">
    <property type="entry name" value="P-loop_NTPase"/>
</dbReference>
<name>A0ABR2I8F0_9PEZI</name>
<dbReference type="GO" id="GO:0016787">
    <property type="term" value="F:hydrolase activity"/>
    <property type="evidence" value="ECO:0007669"/>
    <property type="project" value="UniProtKB-KW"/>
</dbReference>
<dbReference type="Gene3D" id="2.40.40.20">
    <property type="match status" value="1"/>
</dbReference>
<evidence type="ECO:0000313" key="6">
    <source>
        <dbReference type="Proteomes" id="UP001390339"/>
    </source>
</evidence>
<reference evidence="5 6" key="1">
    <citation type="journal article" date="2024" name="IMA Fungus">
        <title>Apiospora arundinis, a panoply of carbohydrate-active enzymes and secondary metabolites.</title>
        <authorList>
            <person name="Sorensen T."/>
            <person name="Petersen C."/>
            <person name="Muurmann A.T."/>
            <person name="Christiansen J.V."/>
            <person name="Brundto M.L."/>
            <person name="Overgaard C.K."/>
            <person name="Boysen A.T."/>
            <person name="Wollenberg R.D."/>
            <person name="Larsen T.O."/>
            <person name="Sorensen J.L."/>
            <person name="Nielsen K.L."/>
            <person name="Sondergaard T.E."/>
        </authorList>
    </citation>
    <scope>NUCLEOTIDE SEQUENCE [LARGE SCALE GENOMIC DNA]</scope>
    <source>
        <strain evidence="5 6">AAU 773</strain>
    </source>
</reference>
<dbReference type="Gene3D" id="3.10.330.10">
    <property type="match status" value="1"/>
</dbReference>
<evidence type="ECO:0000256" key="1">
    <source>
        <dbReference type="ARBA" id="ARBA00006914"/>
    </source>
</evidence>
<comment type="caution">
    <text evidence="5">The sequence shown here is derived from an EMBL/GenBank/DDBJ whole genome shotgun (WGS) entry which is preliminary data.</text>
</comment>
<dbReference type="Pfam" id="PF08487">
    <property type="entry name" value="VIT"/>
    <property type="match status" value="1"/>
</dbReference>
<dbReference type="Gene3D" id="3.40.50.300">
    <property type="entry name" value="P-loop containing nucleotide triphosphate hydrolases"/>
    <property type="match status" value="1"/>
</dbReference>
<dbReference type="Pfam" id="PF13768">
    <property type="entry name" value="VWA_3"/>
    <property type="match status" value="1"/>
</dbReference>